<proteinExistence type="inferred from homology"/>
<evidence type="ECO:0000259" key="7">
    <source>
        <dbReference type="SMART" id="SM00385"/>
    </source>
</evidence>
<dbReference type="FunFam" id="1.10.472.10:FF:000057">
    <property type="entry name" value="Cyclin N-terminal domain containing 2"/>
    <property type="match status" value="1"/>
</dbReference>
<keyword evidence="10" id="KW-1185">Reference proteome</keyword>
<feature type="domain" description="Cyclin-like" evidence="7">
    <location>
        <begin position="522"/>
        <end position="604"/>
    </location>
</feature>
<dbReference type="InterPro" id="IPR004367">
    <property type="entry name" value="Cyclin_C-dom"/>
</dbReference>
<dbReference type="GO" id="GO:0051301">
    <property type="term" value="P:cell division"/>
    <property type="evidence" value="ECO:0007669"/>
    <property type="project" value="UniProtKB-KW"/>
</dbReference>
<dbReference type="SMART" id="SM00385">
    <property type="entry name" value="CYCLIN"/>
    <property type="match status" value="2"/>
</dbReference>
<dbReference type="InterPro" id="IPR039361">
    <property type="entry name" value="Cyclin"/>
</dbReference>
<dbReference type="Proteomes" id="UP001161247">
    <property type="component" value="Chromosome 1"/>
</dbReference>
<dbReference type="InterPro" id="IPR006671">
    <property type="entry name" value="Cyclin_N"/>
</dbReference>
<evidence type="ECO:0000256" key="6">
    <source>
        <dbReference type="SAM" id="MobiDB-lite"/>
    </source>
</evidence>
<dbReference type="InterPro" id="IPR036915">
    <property type="entry name" value="Cyclin-like_sf"/>
</dbReference>
<sequence>MVGVAVKGKLNYPLSNLKNPKPKGGRTVAIPSLKIFAEPNRNSNAPRSSLANPEPEEESSNPRKSSLIEGKYKGNTASSSKKKKGKLEKSGTLNVRRKVLADISNVKASSSTAKAKDTSKSLYDARNSLVGARASGISSRKPLSSTVRTALTQVTINHHTAKKVGCKDTKTNSEDSRTKTQSGQLLDSTSTRVYGRHQPTLIRKSFPAIKQVKKEYTERSHGCKEGLPVSSKVGRTVTSRVTSSYGSHFGKTRVSDGFIVRGSKGRTTLDTGASRRSVKLVQTMRRTNSKTEGTSNSRPIAGFSKLPARYDISFKKNEEKGKLSSTKNINQEEVSSFDKSLLPTAENVPKRKSGRRKSFITSLLTSESKDDFPNIYDSHNHLEVSEYIDDIYQYYWVMESQNQPLKQYLAVQTEITPQMRGILINWLIEVHLKFDLMQETLFLMVTLLDQFLSLVSIKKNKMQLVGLTALLLASKYEDFWHPRIVDLIGVSADSYTREEMLRMENAFLTTLKFRLNAPTPYVFMLRFIKAAQSDKKFEHLAFYLIELCLVEYEALKYKPSLLCASAIYLARCTLQMNPKWTLLLQKHTRYEEDQIRQCAEMILKFHKAAKTALLRVTHEKYMKPEFSRAADISPLEVLPQ</sequence>
<dbReference type="FunFam" id="1.10.472.10:FF:000091">
    <property type="entry name" value="putative cyclin-B3-1 isoform X3"/>
    <property type="match status" value="1"/>
</dbReference>
<feature type="region of interest" description="Disordered" evidence="6">
    <location>
        <begin position="165"/>
        <end position="185"/>
    </location>
</feature>
<organism evidence="9 10">
    <name type="scientific">Oldenlandia corymbosa var. corymbosa</name>
    <dbReference type="NCBI Taxonomy" id="529605"/>
    <lineage>
        <taxon>Eukaryota</taxon>
        <taxon>Viridiplantae</taxon>
        <taxon>Streptophyta</taxon>
        <taxon>Embryophyta</taxon>
        <taxon>Tracheophyta</taxon>
        <taxon>Spermatophyta</taxon>
        <taxon>Magnoliopsida</taxon>
        <taxon>eudicotyledons</taxon>
        <taxon>Gunneridae</taxon>
        <taxon>Pentapetalae</taxon>
        <taxon>asterids</taxon>
        <taxon>lamiids</taxon>
        <taxon>Gentianales</taxon>
        <taxon>Rubiaceae</taxon>
        <taxon>Rubioideae</taxon>
        <taxon>Spermacoceae</taxon>
        <taxon>Hedyotis-Oldenlandia complex</taxon>
        <taxon>Oldenlandia</taxon>
    </lineage>
</organism>
<dbReference type="CDD" id="cd20511">
    <property type="entry name" value="CYCLIN_AtCycB-like_rpt2"/>
    <property type="match status" value="1"/>
</dbReference>
<keyword evidence="4" id="KW-0131">Cell cycle</keyword>
<dbReference type="Pfam" id="PF00134">
    <property type="entry name" value="Cyclin_N"/>
    <property type="match status" value="1"/>
</dbReference>
<dbReference type="InterPro" id="IPR013763">
    <property type="entry name" value="Cyclin-like_dom"/>
</dbReference>
<feature type="compositionally biased region" description="Polar residues" evidence="6">
    <location>
        <begin position="40"/>
        <end position="51"/>
    </location>
</feature>
<gene>
    <name evidence="9" type="ORF">OLC1_LOCUS671</name>
</gene>
<dbReference type="SUPFAM" id="SSF47954">
    <property type="entry name" value="Cyclin-like"/>
    <property type="match status" value="2"/>
</dbReference>
<evidence type="ECO:0000256" key="5">
    <source>
        <dbReference type="RuleBase" id="RU000383"/>
    </source>
</evidence>
<evidence type="ECO:0000313" key="10">
    <source>
        <dbReference type="Proteomes" id="UP001161247"/>
    </source>
</evidence>
<feature type="region of interest" description="Disordered" evidence="6">
    <location>
        <begin position="1"/>
        <end position="93"/>
    </location>
</feature>
<evidence type="ECO:0000313" key="9">
    <source>
        <dbReference type="EMBL" id="CAI9087985.1"/>
    </source>
</evidence>
<feature type="domain" description="Cyclin C-terminal" evidence="8">
    <location>
        <begin position="518"/>
        <end position="635"/>
    </location>
</feature>
<accession>A0AAV1BXC4</accession>
<dbReference type="AlphaFoldDB" id="A0AAV1BXC4"/>
<keyword evidence="2" id="KW-0132">Cell division</keyword>
<evidence type="ECO:0000259" key="8">
    <source>
        <dbReference type="SMART" id="SM01332"/>
    </source>
</evidence>
<dbReference type="SMART" id="SM01332">
    <property type="entry name" value="Cyclin_C"/>
    <property type="match status" value="1"/>
</dbReference>
<name>A0AAV1BXC4_OLDCO</name>
<feature type="compositionally biased region" description="Basic and acidic residues" evidence="6">
    <location>
        <begin position="165"/>
        <end position="178"/>
    </location>
</feature>
<reference evidence="9" key="1">
    <citation type="submission" date="2023-03" db="EMBL/GenBank/DDBJ databases">
        <authorList>
            <person name="Julca I."/>
        </authorList>
    </citation>
    <scope>NUCLEOTIDE SEQUENCE</scope>
</reference>
<dbReference type="Gene3D" id="1.10.472.10">
    <property type="entry name" value="Cyclin-like"/>
    <property type="match status" value="2"/>
</dbReference>
<dbReference type="Pfam" id="PF02984">
    <property type="entry name" value="Cyclin_C"/>
    <property type="match status" value="1"/>
</dbReference>
<evidence type="ECO:0000256" key="3">
    <source>
        <dbReference type="ARBA" id="ARBA00023127"/>
    </source>
</evidence>
<evidence type="ECO:0000256" key="4">
    <source>
        <dbReference type="ARBA" id="ARBA00023306"/>
    </source>
</evidence>
<evidence type="ECO:0000256" key="2">
    <source>
        <dbReference type="ARBA" id="ARBA00022618"/>
    </source>
</evidence>
<dbReference type="CDD" id="cd20507">
    <property type="entry name" value="CYCLIN_CCNB1-like_rpt1"/>
    <property type="match status" value="1"/>
</dbReference>
<dbReference type="EMBL" id="OX459118">
    <property type="protein sequence ID" value="CAI9087985.1"/>
    <property type="molecule type" value="Genomic_DNA"/>
</dbReference>
<feature type="domain" description="Cyclin-like" evidence="7">
    <location>
        <begin position="425"/>
        <end position="509"/>
    </location>
</feature>
<dbReference type="PANTHER" id="PTHR10177">
    <property type="entry name" value="CYCLINS"/>
    <property type="match status" value="1"/>
</dbReference>
<protein>
    <submittedName>
        <fullName evidence="9">OLC1v1022204C1</fullName>
    </submittedName>
</protein>
<evidence type="ECO:0000256" key="1">
    <source>
        <dbReference type="ARBA" id="ARBA00006955"/>
    </source>
</evidence>
<comment type="similarity">
    <text evidence="1">Belongs to the cyclin family. Cyclin AB subfamily.</text>
</comment>
<keyword evidence="3 5" id="KW-0195">Cyclin</keyword>